<evidence type="ECO:0000313" key="3">
    <source>
        <dbReference type="Proteomes" id="UP001054857"/>
    </source>
</evidence>
<sequence>DDAADALFGRSGQGAAGDSAASTPAGATASGGGGGGGGGGGRSRSAPRSRRRASAVGATSASSPGPASPRVAFASSSPSRVRSARAGATATTAASHNSGANSGSGTSREARQPPAGEEGEGVPLEDLLFLGPPSSAYPPDPENYVFHRVGGGYSPRLAFRRSYSLPLPWRHWEPLLLLVDELYRGRAEGSRAAARAAQREKVKAYKRQLCTSLPYPSALAAAKLAHLQRQLGAARKSLAQGDMKGDVPLKRMAVKDYHLGYQLDRAVDENYALRRCLADLHLRYSSACDTAAATAEPGMTAPALSDYAGAASPSPPPPPAVAAAASAGTPAKAVAAAETDMPAARTASDIYSLSPANPLSFRSGNYNNSYNGGSGNYDAARAAGASEGRVGTAAAAAAAAAATSGTQGFNSPGRMSPALHPNINQQPQPGRSNSGGSGTHRTPQNLLRYTAAAANAANVAAAGSASTHPIPLVSEGNGGGYSGSPRTPWMAPNGLQQQQPQWPSPSIAASNGAGAGGGGGGGVVAGGRYAAPAVTTAAVGSPLSGGVGPASPGAGSGMGANRGGSTGGSYYSRGGAISGGIIASPGSNGGNITYNALSAAAAGVGGGGGHGMNMGVGAGGYGLASNGF</sequence>
<feature type="non-terminal residue" evidence="2">
    <location>
        <position position="628"/>
    </location>
</feature>
<feature type="compositionally biased region" description="Low complexity" evidence="1">
    <location>
        <begin position="54"/>
        <end position="107"/>
    </location>
</feature>
<feature type="compositionally biased region" description="Polar residues" evidence="1">
    <location>
        <begin position="422"/>
        <end position="432"/>
    </location>
</feature>
<protein>
    <submittedName>
        <fullName evidence="2">Uncharacterized protein</fullName>
    </submittedName>
</protein>
<proteinExistence type="predicted"/>
<feature type="region of interest" description="Disordered" evidence="1">
    <location>
        <begin position="495"/>
        <end position="518"/>
    </location>
</feature>
<feature type="region of interest" description="Disordered" evidence="1">
    <location>
        <begin position="1"/>
        <end position="133"/>
    </location>
</feature>
<feature type="compositionally biased region" description="Low complexity" evidence="1">
    <location>
        <begin position="16"/>
        <end position="28"/>
    </location>
</feature>
<dbReference type="AlphaFoldDB" id="A0AAD3DFJ5"/>
<feature type="compositionally biased region" description="Low complexity" evidence="1">
    <location>
        <begin position="496"/>
        <end position="512"/>
    </location>
</feature>
<feature type="compositionally biased region" description="Gly residues" evidence="1">
    <location>
        <begin position="29"/>
        <end position="42"/>
    </location>
</feature>
<dbReference type="EMBL" id="BMAR01000001">
    <property type="protein sequence ID" value="GFR40344.1"/>
    <property type="molecule type" value="Genomic_DNA"/>
</dbReference>
<organism evidence="2 3">
    <name type="scientific">Astrephomene gubernaculifera</name>
    <dbReference type="NCBI Taxonomy" id="47775"/>
    <lineage>
        <taxon>Eukaryota</taxon>
        <taxon>Viridiplantae</taxon>
        <taxon>Chlorophyta</taxon>
        <taxon>core chlorophytes</taxon>
        <taxon>Chlorophyceae</taxon>
        <taxon>CS clade</taxon>
        <taxon>Chlamydomonadales</taxon>
        <taxon>Astrephomenaceae</taxon>
        <taxon>Astrephomene</taxon>
    </lineage>
</organism>
<reference evidence="2 3" key="1">
    <citation type="journal article" date="2021" name="Sci. Rep.">
        <title>Genome sequencing of the multicellular alga Astrephomene provides insights into convergent evolution of germ-soma differentiation.</title>
        <authorList>
            <person name="Yamashita S."/>
            <person name="Yamamoto K."/>
            <person name="Matsuzaki R."/>
            <person name="Suzuki S."/>
            <person name="Yamaguchi H."/>
            <person name="Hirooka S."/>
            <person name="Minakuchi Y."/>
            <person name="Miyagishima S."/>
            <person name="Kawachi M."/>
            <person name="Toyoda A."/>
            <person name="Nozaki H."/>
        </authorList>
    </citation>
    <scope>NUCLEOTIDE SEQUENCE [LARGE SCALE GENOMIC DNA]</scope>
    <source>
        <strain evidence="2 3">NIES-4017</strain>
    </source>
</reference>
<feature type="compositionally biased region" description="Gly residues" evidence="1">
    <location>
        <begin position="543"/>
        <end position="560"/>
    </location>
</feature>
<evidence type="ECO:0000313" key="2">
    <source>
        <dbReference type="EMBL" id="GFR40344.1"/>
    </source>
</evidence>
<feature type="region of interest" description="Disordered" evidence="1">
    <location>
        <begin position="405"/>
        <end position="443"/>
    </location>
</feature>
<feature type="region of interest" description="Disordered" evidence="1">
    <location>
        <begin position="540"/>
        <end position="560"/>
    </location>
</feature>
<feature type="region of interest" description="Disordered" evidence="1">
    <location>
        <begin position="465"/>
        <end position="484"/>
    </location>
</feature>
<dbReference type="Proteomes" id="UP001054857">
    <property type="component" value="Unassembled WGS sequence"/>
</dbReference>
<accession>A0AAD3DFJ5</accession>
<gene>
    <name evidence="2" type="ORF">Agub_g888</name>
</gene>
<evidence type="ECO:0000256" key="1">
    <source>
        <dbReference type="SAM" id="MobiDB-lite"/>
    </source>
</evidence>
<comment type="caution">
    <text evidence="2">The sequence shown here is derived from an EMBL/GenBank/DDBJ whole genome shotgun (WGS) entry which is preliminary data.</text>
</comment>
<name>A0AAD3DFJ5_9CHLO</name>
<keyword evidence="3" id="KW-1185">Reference proteome</keyword>